<accession>A0A9P3L853</accession>
<dbReference type="SUPFAM" id="SSF54565">
    <property type="entry name" value="Ribosomal protein S16"/>
    <property type="match status" value="1"/>
</dbReference>
<organism evidence="4 5">
    <name type="scientific">Phanerochaete sordida</name>
    <dbReference type="NCBI Taxonomy" id="48140"/>
    <lineage>
        <taxon>Eukaryota</taxon>
        <taxon>Fungi</taxon>
        <taxon>Dikarya</taxon>
        <taxon>Basidiomycota</taxon>
        <taxon>Agaricomycotina</taxon>
        <taxon>Agaricomycetes</taxon>
        <taxon>Polyporales</taxon>
        <taxon>Phanerochaetaceae</taxon>
        <taxon>Phanerochaete</taxon>
    </lineage>
</organism>
<evidence type="ECO:0000313" key="5">
    <source>
        <dbReference type="Proteomes" id="UP000703269"/>
    </source>
</evidence>
<dbReference type="Gene3D" id="3.30.1320.10">
    <property type="match status" value="1"/>
</dbReference>
<dbReference type="Proteomes" id="UP000703269">
    <property type="component" value="Unassembled WGS sequence"/>
</dbReference>
<dbReference type="AlphaFoldDB" id="A0A9P3L853"/>
<reference evidence="4 5" key="1">
    <citation type="submission" date="2021-08" db="EMBL/GenBank/DDBJ databases">
        <title>Draft Genome Sequence of Phanerochaete sordida strain YK-624.</title>
        <authorList>
            <person name="Mori T."/>
            <person name="Dohra H."/>
            <person name="Suzuki T."/>
            <person name="Kawagishi H."/>
            <person name="Hirai H."/>
        </authorList>
    </citation>
    <scope>NUCLEOTIDE SEQUENCE [LARGE SCALE GENOMIC DNA]</scope>
    <source>
        <strain evidence="4 5">YK-624</strain>
    </source>
</reference>
<keyword evidence="3" id="KW-0687">Ribonucleoprotein</keyword>
<comment type="similarity">
    <text evidence="1">Belongs to the bacterial ribosomal protein bS16 family.</text>
</comment>
<sequence>MPVRIRFALHGPRHSRIFHMVVVDSTKRRDARPLETLAVYDPQLKPGEDRKTVKWSSQRIKHWLRQGAEPSTSVVRLLTMGGILSPTSRYHQRHGDSTTQSS</sequence>
<dbReference type="PANTHER" id="PTHR12919:SF20">
    <property type="entry name" value="SMALL RIBOSOMAL SUBUNIT PROTEIN BS16M"/>
    <property type="match status" value="1"/>
</dbReference>
<keyword evidence="5" id="KW-1185">Reference proteome</keyword>
<dbReference type="NCBIfam" id="TIGR00002">
    <property type="entry name" value="S16"/>
    <property type="match status" value="1"/>
</dbReference>
<keyword evidence="2 4" id="KW-0689">Ribosomal protein</keyword>
<comment type="caution">
    <text evidence="4">The sequence shown here is derived from an EMBL/GenBank/DDBJ whole genome shotgun (WGS) entry which is preliminary data.</text>
</comment>
<name>A0A9P3L853_9APHY</name>
<dbReference type="InterPro" id="IPR023803">
    <property type="entry name" value="Ribosomal_bS16_dom_sf"/>
</dbReference>
<proteinExistence type="inferred from homology"/>
<evidence type="ECO:0000313" key="4">
    <source>
        <dbReference type="EMBL" id="GJE85720.1"/>
    </source>
</evidence>
<dbReference type="EMBL" id="BPQB01000003">
    <property type="protein sequence ID" value="GJE85720.1"/>
    <property type="molecule type" value="Genomic_DNA"/>
</dbReference>
<evidence type="ECO:0000256" key="3">
    <source>
        <dbReference type="ARBA" id="ARBA00023274"/>
    </source>
</evidence>
<dbReference type="InterPro" id="IPR000307">
    <property type="entry name" value="Ribosomal_bS16"/>
</dbReference>
<dbReference type="PANTHER" id="PTHR12919">
    <property type="entry name" value="30S RIBOSOMAL PROTEIN S16"/>
    <property type="match status" value="1"/>
</dbReference>
<gene>
    <name evidence="4" type="ORF">PsYK624_017990</name>
</gene>
<dbReference type="OrthoDB" id="407221at2759"/>
<dbReference type="GO" id="GO:0032543">
    <property type="term" value="P:mitochondrial translation"/>
    <property type="evidence" value="ECO:0007669"/>
    <property type="project" value="TreeGrafter"/>
</dbReference>
<dbReference type="GO" id="GO:0005763">
    <property type="term" value="C:mitochondrial small ribosomal subunit"/>
    <property type="evidence" value="ECO:0007669"/>
    <property type="project" value="TreeGrafter"/>
</dbReference>
<evidence type="ECO:0000256" key="2">
    <source>
        <dbReference type="ARBA" id="ARBA00022980"/>
    </source>
</evidence>
<dbReference type="GO" id="GO:0003735">
    <property type="term" value="F:structural constituent of ribosome"/>
    <property type="evidence" value="ECO:0007669"/>
    <property type="project" value="InterPro"/>
</dbReference>
<dbReference type="Pfam" id="PF00886">
    <property type="entry name" value="Ribosomal_S16"/>
    <property type="match status" value="1"/>
</dbReference>
<evidence type="ECO:0000256" key="1">
    <source>
        <dbReference type="ARBA" id="ARBA00006668"/>
    </source>
</evidence>
<dbReference type="HAMAP" id="MF_00385">
    <property type="entry name" value="Ribosomal_bS16"/>
    <property type="match status" value="1"/>
</dbReference>
<protein>
    <submittedName>
        <fullName evidence="4">30S ribosomal protein S16</fullName>
    </submittedName>
</protein>